<evidence type="ECO:0000313" key="3">
    <source>
        <dbReference type="Proteomes" id="UP000663836"/>
    </source>
</evidence>
<sequence length="123" mass="14660">MNNHSRSKQKVNSSLTKSDNKHDDSGSESELNELNSCNVEQLIDINQLKLFSRIWYFIKFSVKKMYSICNLADENLAWFFSITKPKCHAEIQHYERMNEEVYSFKYKYSSLYLHIIYREGAAW</sequence>
<gene>
    <name evidence="2" type="ORF">JBS370_LOCUS4621</name>
</gene>
<proteinExistence type="predicted"/>
<dbReference type="Pfam" id="PF14774">
    <property type="entry name" value="FAM177"/>
    <property type="match status" value="1"/>
</dbReference>
<organism evidence="2 3">
    <name type="scientific">Rotaria sordida</name>
    <dbReference type="NCBI Taxonomy" id="392033"/>
    <lineage>
        <taxon>Eukaryota</taxon>
        <taxon>Metazoa</taxon>
        <taxon>Spiralia</taxon>
        <taxon>Gnathifera</taxon>
        <taxon>Rotifera</taxon>
        <taxon>Eurotatoria</taxon>
        <taxon>Bdelloidea</taxon>
        <taxon>Philodinida</taxon>
        <taxon>Philodinidae</taxon>
        <taxon>Rotaria</taxon>
    </lineage>
</organism>
<dbReference type="Proteomes" id="UP000663836">
    <property type="component" value="Unassembled WGS sequence"/>
</dbReference>
<evidence type="ECO:0000313" key="2">
    <source>
        <dbReference type="EMBL" id="CAF3617631.1"/>
    </source>
</evidence>
<protein>
    <submittedName>
        <fullName evidence="2">Uncharacterized protein</fullName>
    </submittedName>
</protein>
<name>A0A818PBQ6_9BILA</name>
<evidence type="ECO:0000256" key="1">
    <source>
        <dbReference type="SAM" id="MobiDB-lite"/>
    </source>
</evidence>
<feature type="region of interest" description="Disordered" evidence="1">
    <location>
        <begin position="1"/>
        <end position="32"/>
    </location>
</feature>
<reference evidence="2" key="1">
    <citation type="submission" date="2021-02" db="EMBL/GenBank/DDBJ databases">
        <authorList>
            <person name="Nowell W R."/>
        </authorList>
    </citation>
    <scope>NUCLEOTIDE SEQUENCE</scope>
</reference>
<dbReference type="AlphaFoldDB" id="A0A818PBQ6"/>
<dbReference type="EMBL" id="CAJOBD010000223">
    <property type="protein sequence ID" value="CAF3617631.1"/>
    <property type="molecule type" value="Genomic_DNA"/>
</dbReference>
<accession>A0A818PBQ6</accession>
<dbReference type="InterPro" id="IPR028260">
    <property type="entry name" value="FAM177"/>
</dbReference>
<comment type="caution">
    <text evidence="2">The sequence shown here is derived from an EMBL/GenBank/DDBJ whole genome shotgun (WGS) entry which is preliminary data.</text>
</comment>